<feature type="transmembrane region" description="Helical" evidence="5">
    <location>
        <begin position="20"/>
        <end position="48"/>
    </location>
</feature>
<evidence type="ECO:0000256" key="2">
    <source>
        <dbReference type="ARBA" id="ARBA00022692"/>
    </source>
</evidence>
<evidence type="ECO:0008006" key="8">
    <source>
        <dbReference type="Google" id="ProtNLM"/>
    </source>
</evidence>
<evidence type="ECO:0000313" key="6">
    <source>
        <dbReference type="EMBL" id="GAU07637.1"/>
    </source>
</evidence>
<gene>
    <name evidence="6" type="ORF">DPF_0332</name>
</gene>
<proteinExistence type="predicted"/>
<feature type="transmembrane region" description="Helical" evidence="5">
    <location>
        <begin position="86"/>
        <end position="102"/>
    </location>
</feature>
<organism evidence="6 7">
    <name type="scientific">Desulfoplanes formicivorans</name>
    <dbReference type="NCBI Taxonomy" id="1592317"/>
    <lineage>
        <taxon>Bacteria</taxon>
        <taxon>Pseudomonadati</taxon>
        <taxon>Thermodesulfobacteriota</taxon>
        <taxon>Desulfovibrionia</taxon>
        <taxon>Desulfovibrionales</taxon>
        <taxon>Desulfoplanaceae</taxon>
        <taxon>Desulfoplanes</taxon>
    </lineage>
</organism>
<dbReference type="GO" id="GO:0005886">
    <property type="term" value="C:plasma membrane"/>
    <property type="evidence" value="ECO:0007669"/>
    <property type="project" value="InterPro"/>
</dbReference>
<dbReference type="AlphaFoldDB" id="A0A194ABW0"/>
<keyword evidence="3 5" id="KW-1133">Transmembrane helix</keyword>
<dbReference type="Pfam" id="PF04632">
    <property type="entry name" value="FUSC"/>
    <property type="match status" value="1"/>
</dbReference>
<accession>A0A194ABW0</accession>
<name>A0A194ABW0_9BACT</name>
<reference evidence="7" key="1">
    <citation type="submission" date="2016-06" db="EMBL/GenBank/DDBJ databases">
        <title>Draft genome sequence of Desulfoplanes formicivorans strain Pf12B.</title>
        <authorList>
            <person name="Watanabe M."/>
            <person name="Kojima H."/>
            <person name="Fukui M."/>
        </authorList>
    </citation>
    <scope>NUCLEOTIDE SEQUENCE [LARGE SCALE GENOMIC DNA]</scope>
    <source>
        <strain evidence="7">Pf12B</strain>
    </source>
</reference>
<protein>
    <recommendedName>
        <fullName evidence="8">Fusaric acid resistance protein</fullName>
    </recommendedName>
</protein>
<comment type="caution">
    <text evidence="6">The sequence shown here is derived from an EMBL/GenBank/DDBJ whole genome shotgun (WGS) entry which is preliminary data.</text>
</comment>
<evidence type="ECO:0000256" key="4">
    <source>
        <dbReference type="ARBA" id="ARBA00023136"/>
    </source>
</evidence>
<evidence type="ECO:0000256" key="3">
    <source>
        <dbReference type="ARBA" id="ARBA00022989"/>
    </source>
</evidence>
<feature type="transmembrane region" description="Helical" evidence="5">
    <location>
        <begin position="60"/>
        <end position="80"/>
    </location>
</feature>
<evidence type="ECO:0000313" key="7">
    <source>
        <dbReference type="Proteomes" id="UP000095200"/>
    </source>
</evidence>
<dbReference type="EMBL" id="BDFE01000006">
    <property type="protein sequence ID" value="GAU07637.1"/>
    <property type="molecule type" value="Genomic_DNA"/>
</dbReference>
<sequence>MSFIDPDSHLAMIRHGVKTGLAAVLACTIAWLCHLEFSYWAGLSAVIVMQVNVADSIRMCLYRFSGTAVGAFIGMVAIVLFPENRVMTMAALFCSVGFCAYMTRYSARYRMAAITVCIVVLASIGEESRLVFGMLRVVEIGVGVVAAFVVSVLLWPVRAGNALRARLRNRFNECADAYKQLVNAFLSLQTEVDPHLFDGFLRDVRQDRSLYQSMVRHERWMYHEDVDVLGLRVRTLETCGTHLQTMLHALNSVEGQGYEIIMEQELRDLVAATLAVMESMGAGHVPDMDDLARAFDRAEARLLELREGGATRRFHLQKLIQFFAFYHGTRAIAKTILNHGREFSRLSAAQ</sequence>
<feature type="transmembrane region" description="Helical" evidence="5">
    <location>
        <begin position="137"/>
        <end position="157"/>
    </location>
</feature>
<dbReference type="InterPro" id="IPR006726">
    <property type="entry name" value="PHBA_efflux_AaeB/fusaric-R"/>
</dbReference>
<dbReference type="STRING" id="1592317.DPF_0332"/>
<dbReference type="PANTHER" id="PTHR47804:SF3">
    <property type="entry name" value="PROTEIN BRE4"/>
    <property type="match status" value="1"/>
</dbReference>
<dbReference type="PANTHER" id="PTHR47804">
    <property type="entry name" value="60S RIBOSOMAL PROTEIN L19"/>
    <property type="match status" value="1"/>
</dbReference>
<dbReference type="OrthoDB" id="5447986at2"/>
<dbReference type="GO" id="GO:0022857">
    <property type="term" value="F:transmembrane transporter activity"/>
    <property type="evidence" value="ECO:0007669"/>
    <property type="project" value="InterPro"/>
</dbReference>
<keyword evidence="7" id="KW-1185">Reference proteome</keyword>
<evidence type="ECO:0000256" key="1">
    <source>
        <dbReference type="ARBA" id="ARBA00004141"/>
    </source>
</evidence>
<dbReference type="InterPro" id="IPR052430">
    <property type="entry name" value="IVT-Associated"/>
</dbReference>
<keyword evidence="4 5" id="KW-0472">Membrane</keyword>
<evidence type="ECO:0000256" key="5">
    <source>
        <dbReference type="SAM" id="Phobius"/>
    </source>
</evidence>
<keyword evidence="2 5" id="KW-0812">Transmembrane</keyword>
<dbReference type="Proteomes" id="UP000095200">
    <property type="component" value="Unassembled WGS sequence"/>
</dbReference>
<dbReference type="RefSeq" id="WP_083254398.1">
    <property type="nucleotide sequence ID" value="NZ_BDFE01000006.1"/>
</dbReference>
<comment type="subcellular location">
    <subcellularLocation>
        <location evidence="1">Membrane</location>
        <topology evidence="1">Multi-pass membrane protein</topology>
    </subcellularLocation>
</comment>